<dbReference type="SMART" id="SM00498">
    <property type="entry name" value="FH2"/>
    <property type="match status" value="1"/>
</dbReference>
<dbReference type="SUPFAM" id="SSF101447">
    <property type="entry name" value="Formin homology 2 domain (FH2 domain)"/>
    <property type="match status" value="1"/>
</dbReference>
<evidence type="ECO:0000313" key="4">
    <source>
        <dbReference type="EMBL" id="KAK7013355.1"/>
    </source>
</evidence>
<dbReference type="GO" id="GO:0003779">
    <property type="term" value="F:actin binding"/>
    <property type="evidence" value="ECO:0007669"/>
    <property type="project" value="InterPro"/>
</dbReference>
<gene>
    <name evidence="4" type="primary">DAAM2</name>
    <name evidence="4" type="ORF">SK128_008758</name>
</gene>
<dbReference type="InterPro" id="IPR042201">
    <property type="entry name" value="FH2_Formin_sf"/>
</dbReference>
<feature type="non-terminal residue" evidence="4">
    <location>
        <position position="1330"/>
    </location>
</feature>
<protein>
    <submittedName>
        <fullName evidence="4">Dishevelled associated activator of morphogenesis 2</fullName>
    </submittedName>
</protein>
<feature type="compositionally biased region" description="Low complexity" evidence="2">
    <location>
        <begin position="511"/>
        <end position="525"/>
    </location>
</feature>
<feature type="compositionally biased region" description="Polar residues" evidence="2">
    <location>
        <begin position="377"/>
        <end position="390"/>
    </location>
</feature>
<dbReference type="GO" id="GO:0030838">
    <property type="term" value="P:positive regulation of actin filament polymerization"/>
    <property type="evidence" value="ECO:0007669"/>
    <property type="project" value="TreeGrafter"/>
</dbReference>
<evidence type="ECO:0000256" key="2">
    <source>
        <dbReference type="SAM" id="MobiDB-lite"/>
    </source>
</evidence>
<dbReference type="InterPro" id="IPR010472">
    <property type="entry name" value="FH3_dom"/>
</dbReference>
<feature type="region of interest" description="Disordered" evidence="2">
    <location>
        <begin position="301"/>
        <end position="347"/>
    </location>
</feature>
<comment type="caution">
    <text evidence="4">The sequence shown here is derived from an EMBL/GenBank/DDBJ whole genome shotgun (WGS) entry which is preliminary data.</text>
</comment>
<dbReference type="EMBL" id="JAXCGZ010023333">
    <property type="protein sequence ID" value="KAK7013355.1"/>
    <property type="molecule type" value="Genomic_DNA"/>
</dbReference>
<sequence>MPWRVDWSPLTRSWSLRRGGRSGSFDATYGAATEISGRYISQAERYARNLVYATILRSKAKLSAARYRLSQTIEGIDDVHSSPPITTCENDSDNLNSVKLTKNLGKDKGKHLSGLLKLPKRRSVKLRFRSLRNLRGPFVDLISNKSDRTCSLSSLEDDDMEDGSYRSYDSISDSPILERSSVVSSLESSPTRCIKRSASLTDSVISSEKENIPVSYYDSYPEVIPIKLLPNSPKRRKYMLPKDDPTPVLQPQILSLKKNEHPSGHLMDFDYYTAKSPKKKRRHFAVKSTFSSFQFSPKKKKKKSLETRSLSNSPFSTPFRSSFRSFRASPKKLQDDKSIEVPPEPQKNIILHSPLKTDQGIKDTEEVIDLCVPSPFESLSETNQTTSVEDNQPEEEELYTSPSTSPYSSPFKSPLKMLPGKSEKAKQDDENIHKVTKLDTVMTATEDSVGDEKQVEDSFKSPSASPRKALLSSPQKPPTNSPKIHTVLNATEDSMVDETQVEDSFKSPSASPRKTPSSSPQKSPTNCPQKFPARIKYQGSELSSSLKSSFRAFRNSPKKHTHEETSEINSPKKHTHEEISEINSPTKSPFKKKLRTEEVENSSSSPPQPLPPPKRMSKRKSDTFRSPVKHARMIANRRKNKRHLDAFEFYRAEDEREWARRYEEVHVDTKSASSMFKLLQNKLQYSAAYPHFLSLLHHLLLLPTDIGAPDHWILFDRILQQLVTQNEDGQDREVALLDINVNSIVKLIANERELTESKKKITKLEEDFADVVTDLNRKEQELFTACQEKEELGQTLNQVREQLEGEHRSHSETQQRNTELETRVHGLTHQLQQLAAGSLSDDIKAKLAKDSSDSPNGPVPCPPPPPPPMMNGGPPPPPPMMNGGGPPPPPPMLGRGPPPPPMMNGGPPPPPPGPGGPPPPPQASRLARPSKQIPKSTTQLRAFNWSKMPDSRVTGTIFASLDESPLYKFMDLEDIDRTFDATVVKKAGGEGEKTLERIKSCRAGQMSVLENRRQQNCAILLSKLKLTNEELVRVLLKMDSDGEISPDMVEQLLKFTPTAEEKSMLEEHTDEIENLARADRFLYEISKIEHYEERLRCLLYQKKFKERLAECEPKIQSVVSSTKDLKNSKRLKKFIEVVLAFGNYMNKGARGGAYGFRVSSLNKLTDTKASSNRNITLLHYMIRVCEKQWKDIIRLDEDFPNVKEAAKVNITELEKEMSSLRQGLDFIEREVAWHRAQGSTPPGDRFRLAMNEFSALAKDKLVHMESLFENMRSQFETVVAVFGEDTKSAQPEDFFGTFDSFIDTFKDVKKDLENMRKKEEEEERKRKEAE</sequence>
<feature type="compositionally biased region" description="Basic and acidic residues" evidence="2">
    <location>
        <begin position="421"/>
        <end position="437"/>
    </location>
</feature>
<dbReference type="Gene3D" id="1.20.58.2220">
    <property type="entry name" value="Formin, FH2 domain"/>
    <property type="match status" value="1"/>
</dbReference>
<dbReference type="PROSITE" id="PS51444">
    <property type="entry name" value="FH2"/>
    <property type="match status" value="1"/>
</dbReference>
<feature type="compositionally biased region" description="Low complexity" evidence="2">
    <location>
        <begin position="311"/>
        <end position="328"/>
    </location>
</feature>
<dbReference type="InterPro" id="IPR051425">
    <property type="entry name" value="Formin_Homology"/>
</dbReference>
<feature type="coiled-coil region" evidence="1">
    <location>
        <begin position="1203"/>
        <end position="1230"/>
    </location>
</feature>
<proteinExistence type="predicted"/>
<feature type="compositionally biased region" description="Low complexity" evidence="2">
    <location>
        <begin position="399"/>
        <end position="410"/>
    </location>
</feature>
<dbReference type="SUPFAM" id="SSF48371">
    <property type="entry name" value="ARM repeat"/>
    <property type="match status" value="1"/>
</dbReference>
<keyword evidence="5" id="KW-1185">Reference proteome</keyword>
<dbReference type="InterPro" id="IPR016024">
    <property type="entry name" value="ARM-type_fold"/>
</dbReference>
<evidence type="ECO:0000256" key="1">
    <source>
        <dbReference type="SAM" id="Coils"/>
    </source>
</evidence>
<feature type="coiled-coil region" evidence="1">
    <location>
        <begin position="1302"/>
        <end position="1330"/>
    </location>
</feature>
<dbReference type="InterPro" id="IPR015425">
    <property type="entry name" value="FH2_Formin"/>
</dbReference>
<feature type="compositionally biased region" description="Low complexity" evidence="2">
    <location>
        <begin position="540"/>
        <end position="549"/>
    </location>
</feature>
<evidence type="ECO:0000313" key="5">
    <source>
        <dbReference type="Proteomes" id="UP001381693"/>
    </source>
</evidence>
<dbReference type="PANTHER" id="PTHR45725">
    <property type="entry name" value="FORMIN HOMOLOGY 2 FAMILY MEMBER"/>
    <property type="match status" value="1"/>
</dbReference>
<feature type="coiled-coil region" evidence="1">
    <location>
        <begin position="747"/>
        <end position="806"/>
    </location>
</feature>
<organism evidence="4 5">
    <name type="scientific">Halocaridina rubra</name>
    <name type="common">Hawaiian red shrimp</name>
    <dbReference type="NCBI Taxonomy" id="373956"/>
    <lineage>
        <taxon>Eukaryota</taxon>
        <taxon>Metazoa</taxon>
        <taxon>Ecdysozoa</taxon>
        <taxon>Arthropoda</taxon>
        <taxon>Crustacea</taxon>
        <taxon>Multicrustacea</taxon>
        <taxon>Malacostraca</taxon>
        <taxon>Eumalacostraca</taxon>
        <taxon>Eucarida</taxon>
        <taxon>Decapoda</taxon>
        <taxon>Pleocyemata</taxon>
        <taxon>Caridea</taxon>
        <taxon>Atyoidea</taxon>
        <taxon>Atyidae</taxon>
        <taxon>Halocaridina</taxon>
    </lineage>
</organism>
<feature type="region of interest" description="Disordered" evidence="2">
    <location>
        <begin position="847"/>
        <end position="935"/>
    </location>
</feature>
<evidence type="ECO:0000259" key="3">
    <source>
        <dbReference type="PROSITE" id="PS51444"/>
    </source>
</evidence>
<accession>A0AAN8W9J5</accession>
<feature type="compositionally biased region" description="Pro residues" evidence="2">
    <location>
        <begin position="857"/>
        <end position="922"/>
    </location>
</feature>
<reference evidence="4 5" key="1">
    <citation type="submission" date="2023-11" db="EMBL/GenBank/DDBJ databases">
        <title>Halocaridina rubra genome assembly.</title>
        <authorList>
            <person name="Smith C."/>
        </authorList>
    </citation>
    <scope>NUCLEOTIDE SEQUENCE [LARGE SCALE GENOMIC DNA]</scope>
    <source>
        <strain evidence="4">EP-1</strain>
        <tissue evidence="4">Whole</tissue>
    </source>
</reference>
<feature type="compositionally biased region" description="Basic and acidic residues" evidence="2">
    <location>
        <begin position="450"/>
        <end position="459"/>
    </location>
</feature>
<feature type="domain" description="FH2" evidence="3">
    <location>
        <begin position="930"/>
        <end position="1330"/>
    </location>
</feature>
<dbReference type="Gene3D" id="1.10.238.150">
    <property type="entry name" value="Formin, FH3 diaphanous domain"/>
    <property type="match status" value="1"/>
</dbReference>
<name>A0AAN8W9J5_HALRR</name>
<dbReference type="Pfam" id="PF02181">
    <property type="entry name" value="FH2"/>
    <property type="match status" value="1"/>
</dbReference>
<feature type="region of interest" description="Disordered" evidence="2">
    <location>
        <begin position="374"/>
        <end position="627"/>
    </location>
</feature>
<dbReference type="Proteomes" id="UP001381693">
    <property type="component" value="Unassembled WGS sequence"/>
</dbReference>
<dbReference type="Pfam" id="PF06367">
    <property type="entry name" value="Drf_FH3"/>
    <property type="match status" value="1"/>
</dbReference>
<dbReference type="PANTHER" id="PTHR45725:SF1">
    <property type="entry name" value="DISHEVELLED ASSOCIATED ACTIVATOR OF MORPHOGENESIS, ISOFORM D"/>
    <property type="match status" value="1"/>
</dbReference>
<keyword evidence="1" id="KW-0175">Coiled coil</keyword>